<proteinExistence type="predicted"/>
<dbReference type="OrthoDB" id="1859733at2759"/>
<evidence type="ECO:0000313" key="3">
    <source>
        <dbReference type="Proteomes" id="UP000811619"/>
    </source>
</evidence>
<dbReference type="PANTHER" id="PTHR35567">
    <property type="entry name" value="MALATE DEHYDROGENASE (AFU_ORTHOLOGUE AFUA_2G13800)"/>
    <property type="match status" value="1"/>
</dbReference>
<keyword evidence="1" id="KW-0732">Signal</keyword>
<dbReference type="Pfam" id="PF11937">
    <property type="entry name" value="DUF3455"/>
    <property type="match status" value="1"/>
</dbReference>
<dbReference type="PANTHER" id="PTHR35567:SF1">
    <property type="entry name" value="CONSERVED FUNGAL PROTEIN (AFU_ORTHOLOGUE AFUA_1G14230)"/>
    <property type="match status" value="1"/>
</dbReference>
<evidence type="ECO:0000313" key="2">
    <source>
        <dbReference type="EMBL" id="KAG5929029.1"/>
    </source>
</evidence>
<feature type="chain" id="PRO_5035465421" description="Malate dehydrogenase" evidence="1">
    <location>
        <begin position="19"/>
        <end position="262"/>
    </location>
</feature>
<reference evidence="2" key="1">
    <citation type="journal article" date="2020" name="bioRxiv">
        <title>Whole genome comparisons of ergot fungi reveals the divergence and evolution of species within the genus Claviceps are the result of varying mechanisms driving genome evolution and host range expansion.</title>
        <authorList>
            <person name="Wyka S.A."/>
            <person name="Mondo S.J."/>
            <person name="Liu M."/>
            <person name="Dettman J."/>
            <person name="Nalam V."/>
            <person name="Broders K.D."/>
        </authorList>
    </citation>
    <scope>NUCLEOTIDE SEQUENCE</scope>
    <source>
        <strain evidence="2">CCC 489</strain>
    </source>
</reference>
<dbReference type="InterPro" id="IPR021851">
    <property type="entry name" value="DUF3455"/>
</dbReference>
<protein>
    <recommendedName>
        <fullName evidence="4">Malate dehydrogenase</fullName>
    </recommendedName>
</protein>
<evidence type="ECO:0008006" key="4">
    <source>
        <dbReference type="Google" id="ProtNLM"/>
    </source>
</evidence>
<organism evidence="2 3">
    <name type="scientific">Claviceps africana</name>
    <dbReference type="NCBI Taxonomy" id="83212"/>
    <lineage>
        <taxon>Eukaryota</taxon>
        <taxon>Fungi</taxon>
        <taxon>Dikarya</taxon>
        <taxon>Ascomycota</taxon>
        <taxon>Pezizomycotina</taxon>
        <taxon>Sordariomycetes</taxon>
        <taxon>Hypocreomycetidae</taxon>
        <taxon>Hypocreales</taxon>
        <taxon>Clavicipitaceae</taxon>
        <taxon>Claviceps</taxon>
    </lineage>
</organism>
<comment type="caution">
    <text evidence="2">The sequence shown here is derived from an EMBL/GenBank/DDBJ whole genome shotgun (WGS) entry which is preliminary data.</text>
</comment>
<keyword evidence="3" id="KW-1185">Reference proteome</keyword>
<name>A0A8K0JDI9_9HYPO</name>
<dbReference type="EMBL" id="SRPY01000083">
    <property type="protein sequence ID" value="KAG5929029.1"/>
    <property type="molecule type" value="Genomic_DNA"/>
</dbReference>
<sequence>MRLSTTLVSVTWAVGANAAPTFPLLDLKDNPMAALTSLSNYFNLVASKVQAAKTLTSAPTCHLSKAHMPVGLDGLPAPDDGTTVRHVAVSRGTQNYTCDANNAEAAPKAAGAVATLFNATCMAALYPDILSRIPAMAVHFKLQDTQEKLGPTVLPRSGVHYFTDGSTPHFDLDTPREAIGQVVCAKNSSSNAPATAAVGQLGEKAVSWLRLTAKSGTTGDIKHVYRVDTAGGSPPATCKDMPSNFQVEYAAVYWFWQGSPKE</sequence>
<evidence type="ECO:0000256" key="1">
    <source>
        <dbReference type="SAM" id="SignalP"/>
    </source>
</evidence>
<accession>A0A8K0JDI9</accession>
<gene>
    <name evidence="2" type="ORF">E4U42_007340</name>
</gene>
<dbReference type="AlphaFoldDB" id="A0A8K0JDI9"/>
<dbReference type="Proteomes" id="UP000811619">
    <property type="component" value="Unassembled WGS sequence"/>
</dbReference>
<feature type="signal peptide" evidence="1">
    <location>
        <begin position="1"/>
        <end position="18"/>
    </location>
</feature>